<dbReference type="Pfam" id="PF06473">
    <property type="entry name" value="FGF-BP1"/>
    <property type="match status" value="2"/>
</dbReference>
<dbReference type="GO" id="GO:0005576">
    <property type="term" value="C:extracellular region"/>
    <property type="evidence" value="ECO:0007669"/>
    <property type="project" value="UniProtKB-SubCell"/>
</dbReference>
<keyword evidence="3" id="KW-0964">Secreted</keyword>
<organism evidence="8 9">
    <name type="scientific">Paramormyrops kingsleyae</name>
    <dbReference type="NCBI Taxonomy" id="1676925"/>
    <lineage>
        <taxon>Eukaryota</taxon>
        <taxon>Metazoa</taxon>
        <taxon>Chordata</taxon>
        <taxon>Craniata</taxon>
        <taxon>Vertebrata</taxon>
        <taxon>Euteleostomi</taxon>
        <taxon>Actinopterygii</taxon>
        <taxon>Neopterygii</taxon>
        <taxon>Teleostei</taxon>
        <taxon>Osteoglossocephala</taxon>
        <taxon>Osteoglossomorpha</taxon>
        <taxon>Osteoglossiformes</taxon>
        <taxon>Mormyridae</taxon>
        <taxon>Paramormyrops</taxon>
    </lineage>
</organism>
<evidence type="ECO:0000256" key="6">
    <source>
        <dbReference type="ARBA" id="ARBA00023183"/>
    </source>
</evidence>
<protein>
    <submittedName>
        <fullName evidence="8">Fibroblast growth factor binding protein 1a</fullName>
    </submittedName>
</protein>
<evidence type="ECO:0000256" key="3">
    <source>
        <dbReference type="ARBA" id="ARBA00022525"/>
    </source>
</evidence>
<dbReference type="InterPro" id="IPR010510">
    <property type="entry name" value="FGF1-bd"/>
</dbReference>
<dbReference type="Ensembl" id="ENSPKIT00000030839.1">
    <property type="protein sequence ID" value="ENSPKIP00000006806.1"/>
    <property type="gene ID" value="ENSPKIG00000022941.1"/>
</dbReference>
<dbReference type="AlphaFoldDB" id="A0A3B3QN06"/>
<evidence type="ECO:0000256" key="2">
    <source>
        <dbReference type="ARBA" id="ARBA00008326"/>
    </source>
</evidence>
<keyword evidence="5" id="KW-1015">Disulfide bond</keyword>
<evidence type="ECO:0000256" key="4">
    <source>
        <dbReference type="ARBA" id="ARBA00022729"/>
    </source>
</evidence>
<evidence type="ECO:0000313" key="8">
    <source>
        <dbReference type="Ensembl" id="ENSPKIP00000006806.1"/>
    </source>
</evidence>
<evidence type="ECO:0000313" key="9">
    <source>
        <dbReference type="Proteomes" id="UP000261540"/>
    </source>
</evidence>
<accession>A0A3B3QN06</accession>
<dbReference type="GeneTree" id="ENSGT00940000154372"/>
<feature type="compositionally biased region" description="Basic and acidic residues" evidence="7">
    <location>
        <begin position="39"/>
        <end position="53"/>
    </location>
</feature>
<dbReference type="GO" id="GO:0019838">
    <property type="term" value="F:growth factor binding"/>
    <property type="evidence" value="ECO:0007669"/>
    <property type="project" value="UniProtKB-KW"/>
</dbReference>
<keyword evidence="9" id="KW-1185">Reference proteome</keyword>
<proteinExistence type="inferred from homology"/>
<keyword evidence="6" id="KW-0340">Growth factor binding</keyword>
<evidence type="ECO:0000256" key="1">
    <source>
        <dbReference type="ARBA" id="ARBA00004613"/>
    </source>
</evidence>
<dbReference type="STRING" id="1676925.ENSPKIP00000006806"/>
<dbReference type="PANTHER" id="PTHR15258:SF2">
    <property type="entry name" value="FIBROBLAST GROWTH FACTOR-BINDING PROTEIN 1"/>
    <property type="match status" value="1"/>
</dbReference>
<sequence length="203" mass="22524">MTNSCPDTKRGKKNLLSRRACRSLASFQLSKNHPVAPRGSDKGQKTRGGKEAFKGKFSTKDKKQCTWAANGEDKFTLGVTCKKGEESFNCEYTATPARCPQYASNVKMYWKQIARALKKQKTLCQDANAIIKTGVCKKAAKDAHFRLNLAPPQTVTETAIMSSKGNKSCTEDVDNEKRAEEYCNGSWSSLCTFFFSMVQNGDC</sequence>
<dbReference type="PANTHER" id="PTHR15258">
    <property type="entry name" value="FGF BINDING PROTEIN-RELATED"/>
    <property type="match status" value="1"/>
</dbReference>
<evidence type="ECO:0000256" key="7">
    <source>
        <dbReference type="SAM" id="MobiDB-lite"/>
    </source>
</evidence>
<comment type="subcellular location">
    <subcellularLocation>
        <location evidence="1">Secreted</location>
    </subcellularLocation>
</comment>
<reference evidence="8" key="2">
    <citation type="submission" date="2025-09" db="UniProtKB">
        <authorList>
            <consortium name="Ensembl"/>
        </authorList>
    </citation>
    <scope>IDENTIFICATION</scope>
</reference>
<feature type="region of interest" description="Disordered" evidence="7">
    <location>
        <begin position="32"/>
        <end position="53"/>
    </location>
</feature>
<dbReference type="GO" id="GO:0007267">
    <property type="term" value="P:cell-cell signaling"/>
    <property type="evidence" value="ECO:0007669"/>
    <property type="project" value="TreeGrafter"/>
</dbReference>
<name>A0A3B3QN06_9TELE</name>
<comment type="similarity">
    <text evidence="2">Belongs to the fibroblast growth factor-binding protein family.</text>
</comment>
<evidence type="ECO:0000256" key="5">
    <source>
        <dbReference type="ARBA" id="ARBA00023157"/>
    </source>
</evidence>
<reference evidence="8" key="1">
    <citation type="submission" date="2025-08" db="UniProtKB">
        <authorList>
            <consortium name="Ensembl"/>
        </authorList>
    </citation>
    <scope>IDENTIFICATION</scope>
</reference>
<keyword evidence="4" id="KW-0732">Signal</keyword>
<dbReference type="Proteomes" id="UP000261540">
    <property type="component" value="Unplaced"/>
</dbReference>